<organism evidence="4 5">
    <name type="scientific">Gangjinia marincola</name>
    <dbReference type="NCBI Taxonomy" id="578463"/>
    <lineage>
        <taxon>Bacteria</taxon>
        <taxon>Pseudomonadati</taxon>
        <taxon>Bacteroidota</taxon>
        <taxon>Flavobacteriia</taxon>
        <taxon>Flavobacteriales</taxon>
        <taxon>Flavobacteriaceae</taxon>
        <taxon>Gangjinia</taxon>
    </lineage>
</organism>
<evidence type="ECO:0000313" key="4">
    <source>
        <dbReference type="EMBL" id="GAA0872347.1"/>
    </source>
</evidence>
<dbReference type="EMBL" id="BAAAFG010000014">
    <property type="protein sequence ID" value="GAA0872347.1"/>
    <property type="molecule type" value="Genomic_DNA"/>
</dbReference>
<dbReference type="RefSeq" id="WP_343765532.1">
    <property type="nucleotide sequence ID" value="NZ_BAAAFG010000014.1"/>
</dbReference>
<gene>
    <name evidence="4" type="ORF">GCM10009117_14940</name>
</gene>
<keyword evidence="5" id="KW-1185">Reference proteome</keyword>
<evidence type="ECO:0000256" key="2">
    <source>
        <dbReference type="SAM" id="SignalP"/>
    </source>
</evidence>
<proteinExistence type="predicted"/>
<evidence type="ECO:0000256" key="1">
    <source>
        <dbReference type="ARBA" id="ARBA00022729"/>
    </source>
</evidence>
<name>A0ABN1MH93_9FLAO</name>
<dbReference type="Proteomes" id="UP001500507">
    <property type="component" value="Unassembled WGS sequence"/>
</dbReference>
<dbReference type="NCBIfam" id="TIGR04183">
    <property type="entry name" value="Por_Secre_tail"/>
    <property type="match status" value="1"/>
</dbReference>
<comment type="caution">
    <text evidence="4">The sequence shown here is derived from an EMBL/GenBank/DDBJ whole genome shotgun (WGS) entry which is preliminary data.</text>
</comment>
<dbReference type="Pfam" id="PF18962">
    <property type="entry name" value="Por_Secre_tail"/>
    <property type="match status" value="1"/>
</dbReference>
<feature type="chain" id="PRO_5046218611" description="Secretion system C-terminal sorting domain-containing protein" evidence="2">
    <location>
        <begin position="22"/>
        <end position="294"/>
    </location>
</feature>
<dbReference type="InterPro" id="IPR026444">
    <property type="entry name" value="Secre_tail"/>
</dbReference>
<accession>A0ABN1MH93</accession>
<sequence>MRKITFLLGTLLLSLPVLTSAQVEVNYTPGVAPTSLAFVEAFNISDGTSATAFGYNADFTQSFSGTSVTIIPNTEIWASNGGSTPDFNDFWFASQGIPSKTLDVLTFNETLWDGTGDAPEFLNEELTFSVDLTEYTFVDDYTLKISVTIFEQDFANFRRETVTIPNTPGSYSVTMPAANVSDADRVWQWGFILEGPMANPDDAASLGTAIFDQAVLSVGSFEETSFSAFPNPVQDKLTITSSATIKNVEVYDITGKMVVSTNESLVNTGVLNAGVYFARVSTDNAVETIRFIKK</sequence>
<feature type="signal peptide" evidence="2">
    <location>
        <begin position="1"/>
        <end position="21"/>
    </location>
</feature>
<evidence type="ECO:0000259" key="3">
    <source>
        <dbReference type="Pfam" id="PF18962"/>
    </source>
</evidence>
<reference evidence="4 5" key="1">
    <citation type="journal article" date="2019" name="Int. J. Syst. Evol. Microbiol.">
        <title>The Global Catalogue of Microorganisms (GCM) 10K type strain sequencing project: providing services to taxonomists for standard genome sequencing and annotation.</title>
        <authorList>
            <consortium name="The Broad Institute Genomics Platform"/>
            <consortium name="The Broad Institute Genome Sequencing Center for Infectious Disease"/>
            <person name="Wu L."/>
            <person name="Ma J."/>
        </authorList>
    </citation>
    <scope>NUCLEOTIDE SEQUENCE [LARGE SCALE GENOMIC DNA]</scope>
    <source>
        <strain evidence="4 5">JCM 16082</strain>
    </source>
</reference>
<protein>
    <recommendedName>
        <fullName evidence="3">Secretion system C-terminal sorting domain-containing protein</fullName>
    </recommendedName>
</protein>
<keyword evidence="1 2" id="KW-0732">Signal</keyword>
<feature type="domain" description="Secretion system C-terminal sorting" evidence="3">
    <location>
        <begin position="229"/>
        <end position="288"/>
    </location>
</feature>
<evidence type="ECO:0000313" key="5">
    <source>
        <dbReference type="Proteomes" id="UP001500507"/>
    </source>
</evidence>